<keyword evidence="4 9" id="KW-0808">Transferase</keyword>
<evidence type="ECO:0000256" key="4">
    <source>
        <dbReference type="ARBA" id="ARBA00022679"/>
    </source>
</evidence>
<dbReference type="SUPFAM" id="SSF52540">
    <property type="entry name" value="P-loop containing nucleoside triphosphate hydrolases"/>
    <property type="match status" value="1"/>
</dbReference>
<protein>
    <recommendedName>
        <fullName evidence="3 9">Gluconokinase</fullName>
        <ecNumber evidence="3 9">2.7.1.12</ecNumber>
    </recommendedName>
</protein>
<dbReference type="InterPro" id="IPR006001">
    <property type="entry name" value="Therm_gnt_kin"/>
</dbReference>
<evidence type="ECO:0000256" key="3">
    <source>
        <dbReference type="ARBA" id="ARBA00012054"/>
    </source>
</evidence>
<dbReference type="PANTHER" id="PTHR43442:SF3">
    <property type="entry name" value="GLUCONOKINASE-RELATED"/>
    <property type="match status" value="1"/>
</dbReference>
<dbReference type="EC" id="2.7.1.12" evidence="3 9"/>
<comment type="caution">
    <text evidence="10">The sequence shown here is derived from an EMBL/GenBank/DDBJ whole genome shotgun (WGS) entry which is preliminary data.</text>
</comment>
<evidence type="ECO:0000256" key="5">
    <source>
        <dbReference type="ARBA" id="ARBA00022741"/>
    </source>
</evidence>
<accession>A0ABQ6JW11</accession>
<evidence type="ECO:0000256" key="1">
    <source>
        <dbReference type="ARBA" id="ARBA00004761"/>
    </source>
</evidence>
<evidence type="ECO:0000256" key="6">
    <source>
        <dbReference type="ARBA" id="ARBA00022777"/>
    </source>
</evidence>
<evidence type="ECO:0000256" key="7">
    <source>
        <dbReference type="ARBA" id="ARBA00022840"/>
    </source>
</evidence>
<dbReference type="EMBL" id="BSVA01000001">
    <property type="protein sequence ID" value="GMA91563.1"/>
    <property type="molecule type" value="Genomic_DNA"/>
</dbReference>
<sequence>MEQDPTVSIVVMGVQGVGKTTIGTQLAARLGVPFIDGDRLHPPRNVELMASGHPLTDEDREPWLRRVGETLAEHRATGGLVIVCSALRRRYRDALRSFDSEAFFVELYGPMELVAERIGRRTHEYMPPALLQSQYDTLEPLAADEHGMRVSIEPAPEVIVDEVLARYLSTAEGRS</sequence>
<evidence type="ECO:0000313" key="10">
    <source>
        <dbReference type="EMBL" id="GMA91563.1"/>
    </source>
</evidence>
<keyword evidence="11" id="KW-1185">Reference proteome</keyword>
<comment type="catalytic activity">
    <reaction evidence="8 9">
        <text>D-gluconate + ATP = 6-phospho-D-gluconate + ADP + H(+)</text>
        <dbReference type="Rhea" id="RHEA:19433"/>
        <dbReference type="ChEBI" id="CHEBI:15378"/>
        <dbReference type="ChEBI" id="CHEBI:18391"/>
        <dbReference type="ChEBI" id="CHEBI:30616"/>
        <dbReference type="ChEBI" id="CHEBI:58759"/>
        <dbReference type="ChEBI" id="CHEBI:456216"/>
        <dbReference type="EC" id="2.7.1.12"/>
    </reaction>
</comment>
<name>A0ABQ6JW11_9MICO</name>
<evidence type="ECO:0000313" key="11">
    <source>
        <dbReference type="Proteomes" id="UP001157069"/>
    </source>
</evidence>
<evidence type="ECO:0000256" key="2">
    <source>
        <dbReference type="ARBA" id="ARBA00008420"/>
    </source>
</evidence>
<dbReference type="RefSeq" id="WP_284299988.1">
    <property type="nucleotide sequence ID" value="NZ_BSVA01000001.1"/>
</dbReference>
<evidence type="ECO:0000256" key="8">
    <source>
        <dbReference type="ARBA" id="ARBA00048090"/>
    </source>
</evidence>
<reference evidence="11" key="1">
    <citation type="journal article" date="2019" name="Int. J. Syst. Evol. Microbiol.">
        <title>The Global Catalogue of Microorganisms (GCM) 10K type strain sequencing project: providing services to taxonomists for standard genome sequencing and annotation.</title>
        <authorList>
            <consortium name="The Broad Institute Genomics Platform"/>
            <consortium name="The Broad Institute Genome Sequencing Center for Infectious Disease"/>
            <person name="Wu L."/>
            <person name="Ma J."/>
        </authorList>
    </citation>
    <scope>NUCLEOTIDE SEQUENCE [LARGE SCALE GENOMIC DNA]</scope>
    <source>
        <strain evidence="11">NBRC 108755</strain>
    </source>
</reference>
<comment type="similarity">
    <text evidence="2 9">Belongs to the gluconokinase GntK/GntV family.</text>
</comment>
<dbReference type="Proteomes" id="UP001157069">
    <property type="component" value="Unassembled WGS sequence"/>
</dbReference>
<keyword evidence="5 9" id="KW-0547">Nucleotide-binding</keyword>
<comment type="pathway">
    <text evidence="1">Carbohydrate acid metabolism.</text>
</comment>
<dbReference type="InterPro" id="IPR027417">
    <property type="entry name" value="P-loop_NTPase"/>
</dbReference>
<organism evidence="10 11">
    <name type="scientific">Homoserinibacter gongjuensis</name>
    <dbReference type="NCBI Taxonomy" id="1162968"/>
    <lineage>
        <taxon>Bacteria</taxon>
        <taxon>Bacillati</taxon>
        <taxon>Actinomycetota</taxon>
        <taxon>Actinomycetes</taxon>
        <taxon>Micrococcales</taxon>
        <taxon>Microbacteriaceae</taxon>
        <taxon>Homoserinibacter</taxon>
    </lineage>
</organism>
<dbReference type="CDD" id="cd02021">
    <property type="entry name" value="GntK"/>
    <property type="match status" value="1"/>
</dbReference>
<dbReference type="Pfam" id="PF01202">
    <property type="entry name" value="SKI"/>
    <property type="match status" value="1"/>
</dbReference>
<dbReference type="PANTHER" id="PTHR43442">
    <property type="entry name" value="GLUCONOKINASE-RELATED"/>
    <property type="match status" value="1"/>
</dbReference>
<keyword evidence="6 9" id="KW-0418">Kinase</keyword>
<dbReference type="NCBIfam" id="TIGR01313">
    <property type="entry name" value="therm_gnt_kin"/>
    <property type="match status" value="1"/>
</dbReference>
<evidence type="ECO:0000256" key="9">
    <source>
        <dbReference type="RuleBase" id="RU363066"/>
    </source>
</evidence>
<keyword evidence="7 9" id="KW-0067">ATP-binding</keyword>
<dbReference type="Gene3D" id="3.40.50.300">
    <property type="entry name" value="P-loop containing nucleotide triphosphate hydrolases"/>
    <property type="match status" value="1"/>
</dbReference>
<gene>
    <name evidence="10" type="ORF">GCM10025869_20920</name>
</gene>
<proteinExistence type="inferred from homology"/>
<dbReference type="InterPro" id="IPR031322">
    <property type="entry name" value="Shikimate/glucono_kinase"/>
</dbReference>